<organism evidence="1 2">
    <name type="scientific">Stegodyphus mimosarum</name>
    <name type="common">African social velvet spider</name>
    <dbReference type="NCBI Taxonomy" id="407821"/>
    <lineage>
        <taxon>Eukaryota</taxon>
        <taxon>Metazoa</taxon>
        <taxon>Ecdysozoa</taxon>
        <taxon>Arthropoda</taxon>
        <taxon>Chelicerata</taxon>
        <taxon>Arachnida</taxon>
        <taxon>Araneae</taxon>
        <taxon>Araneomorphae</taxon>
        <taxon>Entelegynae</taxon>
        <taxon>Eresoidea</taxon>
        <taxon>Eresidae</taxon>
        <taxon>Stegodyphus</taxon>
    </lineage>
</organism>
<feature type="non-terminal residue" evidence="1">
    <location>
        <position position="52"/>
    </location>
</feature>
<gene>
    <name evidence="1" type="ORF">X975_15836</name>
</gene>
<dbReference type="AlphaFoldDB" id="A0A087UY35"/>
<proteinExistence type="predicted"/>
<name>A0A087UY35_STEMI</name>
<dbReference type="Proteomes" id="UP000054359">
    <property type="component" value="Unassembled WGS sequence"/>
</dbReference>
<sequence length="52" mass="5973">MTVMDEDTHCNEPMGEIRLALKKLRPHQPYSAIVYLEKPVKSEDGEDETNRG</sequence>
<evidence type="ECO:0000313" key="1">
    <source>
        <dbReference type="EMBL" id="KFM82274.1"/>
    </source>
</evidence>
<reference evidence="1 2" key="1">
    <citation type="submission" date="2013-11" db="EMBL/GenBank/DDBJ databases">
        <title>Genome sequencing of Stegodyphus mimosarum.</title>
        <authorList>
            <person name="Bechsgaard J."/>
        </authorList>
    </citation>
    <scope>NUCLEOTIDE SEQUENCE [LARGE SCALE GENOMIC DNA]</scope>
</reference>
<keyword evidence="2" id="KW-1185">Reference proteome</keyword>
<evidence type="ECO:0000313" key="2">
    <source>
        <dbReference type="Proteomes" id="UP000054359"/>
    </source>
</evidence>
<dbReference type="OrthoDB" id="6429704at2759"/>
<protein>
    <submittedName>
        <fullName evidence="1">Uncharacterized protein</fullName>
    </submittedName>
</protein>
<accession>A0A087UY35</accession>
<dbReference type="EMBL" id="KK122225">
    <property type="protein sequence ID" value="KFM82274.1"/>
    <property type="molecule type" value="Genomic_DNA"/>
</dbReference>